<dbReference type="EnsemblPlants" id="Pp3c1_37630V3.2">
    <property type="protein sequence ID" value="PAC:32968128.CDS.1"/>
    <property type="gene ID" value="Pp3c1_37630"/>
</dbReference>
<keyword evidence="5 6" id="KW-0472">Membrane</keyword>
<keyword evidence="4 6" id="KW-1133">Transmembrane helix</keyword>
<evidence type="ECO:0008006" key="10">
    <source>
        <dbReference type="Google" id="ProtNLM"/>
    </source>
</evidence>
<keyword evidence="9" id="KW-1185">Reference proteome</keyword>
<keyword evidence="3 6" id="KW-0812">Transmembrane</keyword>
<evidence type="ECO:0000256" key="3">
    <source>
        <dbReference type="ARBA" id="ARBA00022692"/>
    </source>
</evidence>
<evidence type="ECO:0000256" key="4">
    <source>
        <dbReference type="ARBA" id="ARBA00022989"/>
    </source>
</evidence>
<evidence type="ECO:0000256" key="2">
    <source>
        <dbReference type="ARBA" id="ARBA00010199"/>
    </source>
</evidence>
<dbReference type="InterPro" id="IPR002528">
    <property type="entry name" value="MATE_fam"/>
</dbReference>
<feature type="transmembrane region" description="Helical" evidence="6">
    <location>
        <begin position="139"/>
        <end position="157"/>
    </location>
</feature>
<evidence type="ECO:0000256" key="6">
    <source>
        <dbReference type="SAM" id="Phobius"/>
    </source>
</evidence>
<accession>A0A2K1LBC2</accession>
<dbReference type="Gramene" id="Pp3c1_37630V3.1">
    <property type="protein sequence ID" value="PAC:32968127.CDS.1"/>
    <property type="gene ID" value="Pp3c1_37630"/>
</dbReference>
<feature type="transmembrane region" description="Helical" evidence="6">
    <location>
        <begin position="177"/>
        <end position="195"/>
    </location>
</feature>
<evidence type="ECO:0000256" key="1">
    <source>
        <dbReference type="ARBA" id="ARBA00004141"/>
    </source>
</evidence>
<feature type="transmembrane region" description="Helical" evidence="6">
    <location>
        <begin position="236"/>
        <end position="255"/>
    </location>
</feature>
<dbReference type="PANTHER" id="PTHR11206">
    <property type="entry name" value="MULTIDRUG RESISTANCE PROTEIN"/>
    <property type="match status" value="1"/>
</dbReference>
<protein>
    <recommendedName>
        <fullName evidence="10">Protein DETOXIFICATION</fullName>
    </recommendedName>
</protein>
<organism evidence="7">
    <name type="scientific">Physcomitrium patens</name>
    <name type="common">Spreading-leaved earth moss</name>
    <name type="synonym">Physcomitrella patens</name>
    <dbReference type="NCBI Taxonomy" id="3218"/>
    <lineage>
        <taxon>Eukaryota</taxon>
        <taxon>Viridiplantae</taxon>
        <taxon>Streptophyta</taxon>
        <taxon>Embryophyta</taxon>
        <taxon>Bryophyta</taxon>
        <taxon>Bryophytina</taxon>
        <taxon>Bryopsida</taxon>
        <taxon>Funariidae</taxon>
        <taxon>Funariales</taxon>
        <taxon>Funariaceae</taxon>
        <taxon>Physcomitrium</taxon>
    </lineage>
</organism>
<dbReference type="GO" id="GO:0042910">
    <property type="term" value="F:xenobiotic transmembrane transporter activity"/>
    <property type="evidence" value="ECO:0007669"/>
    <property type="project" value="InterPro"/>
</dbReference>
<dbReference type="OMA" id="FHIGVMG"/>
<dbReference type="GO" id="GO:0015297">
    <property type="term" value="F:antiporter activity"/>
    <property type="evidence" value="ECO:0007669"/>
    <property type="project" value="InterPro"/>
</dbReference>
<dbReference type="RefSeq" id="XP_073394131.1">
    <property type="nucleotide sequence ID" value="XM_073538030.1"/>
</dbReference>
<dbReference type="NCBIfam" id="TIGR00797">
    <property type="entry name" value="matE"/>
    <property type="match status" value="1"/>
</dbReference>
<dbReference type="EnsemblPlants" id="Pp3c1_37630V3.1">
    <property type="protein sequence ID" value="PAC:32968127.CDS.1"/>
    <property type="gene ID" value="Pp3c1_37630"/>
</dbReference>
<feature type="transmembrane region" description="Helical" evidence="6">
    <location>
        <begin position="207"/>
        <end position="230"/>
    </location>
</feature>
<evidence type="ECO:0000313" key="8">
    <source>
        <dbReference type="EnsemblPlants" id="PAC:32968127.CDS.1"/>
    </source>
</evidence>
<dbReference type="CDD" id="cd13132">
    <property type="entry name" value="MATE_eukaryotic"/>
    <property type="match status" value="1"/>
</dbReference>
<dbReference type="GO" id="GO:0016020">
    <property type="term" value="C:membrane"/>
    <property type="evidence" value="ECO:0000318"/>
    <property type="project" value="GO_Central"/>
</dbReference>
<reference evidence="7 9" key="1">
    <citation type="journal article" date="2008" name="Science">
        <title>The Physcomitrella genome reveals evolutionary insights into the conquest of land by plants.</title>
        <authorList>
            <person name="Rensing S."/>
            <person name="Lang D."/>
            <person name="Zimmer A."/>
            <person name="Terry A."/>
            <person name="Salamov A."/>
            <person name="Shapiro H."/>
            <person name="Nishiyama T."/>
            <person name="Perroud P.-F."/>
            <person name="Lindquist E."/>
            <person name="Kamisugi Y."/>
            <person name="Tanahashi T."/>
            <person name="Sakakibara K."/>
            <person name="Fujita T."/>
            <person name="Oishi K."/>
            <person name="Shin-I T."/>
            <person name="Kuroki Y."/>
            <person name="Toyoda A."/>
            <person name="Suzuki Y."/>
            <person name="Hashimoto A."/>
            <person name="Yamaguchi K."/>
            <person name="Sugano A."/>
            <person name="Kohara Y."/>
            <person name="Fujiyama A."/>
            <person name="Anterola A."/>
            <person name="Aoki S."/>
            <person name="Ashton N."/>
            <person name="Barbazuk W.B."/>
            <person name="Barker E."/>
            <person name="Bennetzen J."/>
            <person name="Bezanilla M."/>
            <person name="Blankenship R."/>
            <person name="Cho S.H."/>
            <person name="Dutcher S."/>
            <person name="Estelle M."/>
            <person name="Fawcett J.A."/>
            <person name="Gundlach H."/>
            <person name="Hanada K."/>
            <person name="Heyl A."/>
            <person name="Hicks K.A."/>
            <person name="Hugh J."/>
            <person name="Lohr M."/>
            <person name="Mayer K."/>
            <person name="Melkozernov A."/>
            <person name="Murata T."/>
            <person name="Nelson D."/>
            <person name="Pils B."/>
            <person name="Prigge M."/>
            <person name="Reiss B."/>
            <person name="Renner T."/>
            <person name="Rombauts S."/>
            <person name="Rushton P."/>
            <person name="Sanderfoot A."/>
            <person name="Schween G."/>
            <person name="Shiu S.-H."/>
            <person name="Stueber K."/>
            <person name="Theodoulou F.L."/>
            <person name="Tu H."/>
            <person name="Van de Peer Y."/>
            <person name="Verrier P.J."/>
            <person name="Waters E."/>
            <person name="Wood A."/>
            <person name="Yang L."/>
            <person name="Cove D."/>
            <person name="Cuming A."/>
            <person name="Hasebe M."/>
            <person name="Lucas S."/>
            <person name="Mishler D.B."/>
            <person name="Reski R."/>
            <person name="Grigoriev I."/>
            <person name="Quatrano R.S."/>
            <person name="Boore J.L."/>
        </authorList>
    </citation>
    <scope>NUCLEOTIDE SEQUENCE [LARGE SCALE GENOMIC DNA]</scope>
    <source>
        <strain evidence="8 9">cv. Gransden 2004</strain>
    </source>
</reference>
<feature type="transmembrane region" description="Helical" evidence="6">
    <location>
        <begin position="89"/>
        <end position="109"/>
    </location>
</feature>
<gene>
    <name evidence="8" type="primary">LOC112286536</name>
    <name evidence="7" type="ORF">PHYPA_001747</name>
</gene>
<dbReference type="OrthoDB" id="2126698at2759"/>
<dbReference type="InterPro" id="IPR045069">
    <property type="entry name" value="MATE_euk"/>
</dbReference>
<proteinExistence type="inferred from homology"/>
<dbReference type="Proteomes" id="UP000006727">
    <property type="component" value="Chromosome 1"/>
</dbReference>
<evidence type="ECO:0000313" key="7">
    <source>
        <dbReference type="EMBL" id="PNR63322.1"/>
    </source>
</evidence>
<name>A0A2K1LBC2_PHYPA</name>
<dbReference type="GeneID" id="112286536"/>
<dbReference type="PaxDb" id="3218-PP1S147_3V6.1"/>
<dbReference type="Gramene" id="Pp3c1_37630V3.2">
    <property type="protein sequence ID" value="PAC:32968128.CDS.1"/>
    <property type="gene ID" value="Pp3c1_37630"/>
</dbReference>
<dbReference type="Pfam" id="PF01554">
    <property type="entry name" value="MatE"/>
    <property type="match status" value="2"/>
</dbReference>
<reference evidence="8" key="3">
    <citation type="submission" date="2020-12" db="UniProtKB">
        <authorList>
            <consortium name="EnsemblPlants"/>
        </authorList>
    </citation>
    <scope>IDENTIFICATION</scope>
</reference>
<dbReference type="GO" id="GO:0022857">
    <property type="term" value="F:transmembrane transporter activity"/>
    <property type="evidence" value="ECO:0000318"/>
    <property type="project" value="GO_Central"/>
</dbReference>
<reference evidence="7 9" key="2">
    <citation type="journal article" date="2018" name="Plant J.">
        <title>The Physcomitrella patens chromosome-scale assembly reveals moss genome structure and evolution.</title>
        <authorList>
            <person name="Lang D."/>
            <person name="Ullrich K.K."/>
            <person name="Murat F."/>
            <person name="Fuchs J."/>
            <person name="Jenkins J."/>
            <person name="Haas F.B."/>
            <person name="Piednoel M."/>
            <person name="Gundlach H."/>
            <person name="Van Bel M."/>
            <person name="Meyberg R."/>
            <person name="Vives C."/>
            <person name="Morata J."/>
            <person name="Symeonidi A."/>
            <person name="Hiss M."/>
            <person name="Muchero W."/>
            <person name="Kamisugi Y."/>
            <person name="Saleh O."/>
            <person name="Blanc G."/>
            <person name="Decker E.L."/>
            <person name="van Gessel N."/>
            <person name="Grimwood J."/>
            <person name="Hayes R.D."/>
            <person name="Graham S.W."/>
            <person name="Gunter L.E."/>
            <person name="McDaniel S.F."/>
            <person name="Hoernstein S.N.W."/>
            <person name="Larsson A."/>
            <person name="Li F.W."/>
            <person name="Perroud P.F."/>
            <person name="Phillips J."/>
            <person name="Ranjan P."/>
            <person name="Rokshar D.S."/>
            <person name="Rothfels C.J."/>
            <person name="Schneider L."/>
            <person name="Shu S."/>
            <person name="Stevenson D.W."/>
            <person name="Thummler F."/>
            <person name="Tillich M."/>
            <person name="Villarreal Aguilar J.C."/>
            <person name="Widiez T."/>
            <person name="Wong G.K."/>
            <person name="Wymore A."/>
            <person name="Zhang Y."/>
            <person name="Zimmer A.D."/>
            <person name="Quatrano R.S."/>
            <person name="Mayer K.F.X."/>
            <person name="Goodstein D."/>
            <person name="Casacuberta J.M."/>
            <person name="Vandepoele K."/>
            <person name="Reski R."/>
            <person name="Cuming A.C."/>
            <person name="Tuskan G.A."/>
            <person name="Maumus F."/>
            <person name="Salse J."/>
            <person name="Schmutz J."/>
            <person name="Rensing S.A."/>
        </authorList>
    </citation>
    <scope>NUCLEOTIDE SEQUENCE [LARGE SCALE GENOMIC DNA]</scope>
    <source>
        <strain evidence="8 9">cv. Gransden 2004</strain>
    </source>
</reference>
<dbReference type="AlphaFoldDB" id="A0A2K1LBC2"/>
<comment type="subcellular location">
    <subcellularLocation>
        <location evidence="1">Membrane</location>
        <topology evidence="1">Multi-pass membrane protein</topology>
    </subcellularLocation>
</comment>
<feature type="transmembrane region" description="Helical" evidence="6">
    <location>
        <begin position="61"/>
        <end position="83"/>
    </location>
</feature>
<dbReference type="STRING" id="3218.A0A2K1LBC2"/>
<evidence type="ECO:0000256" key="5">
    <source>
        <dbReference type="ARBA" id="ARBA00023136"/>
    </source>
</evidence>
<comment type="similarity">
    <text evidence="2">Belongs to the multi antimicrobial extrusion (MATE) (TC 2.A.66.1) family.</text>
</comment>
<sequence>MENRSRGLQEPFLQSESEPLTQQELILTFANGVTRSVSRRHESISCTPEWIWGEVRKQLHIAGPIVCVSMIQYLLIVVSLMFVGHLGELQLASAAIASSFAGVTGSTLLQGMASALETLCGQSYGAKQYHMLGIHMQRAMLVLWLVSVPIAVMRWNMNSLLLYQGQDLEIAEMAGEYARYLVPTLFGLATLQPLIKFLLTQSVVLPMALMSGATLSVHIPLFWVLVFKLGFGHRSAAIATSISTWLNVVFLGLYVKCSSTCKRTWTSFSGEAFHELSTFCKLAVPSAIMICPQYWSFEGLVLLSGPLPNPQLETSSLSICFTSDSLLYMIPFGIGASASTRVGNELGAGRPQAAKAAVIVSVSMGM</sequence>
<dbReference type="EMBL" id="ABEU02000001">
    <property type="protein sequence ID" value="PNR63322.1"/>
    <property type="molecule type" value="Genomic_DNA"/>
</dbReference>
<evidence type="ECO:0000313" key="9">
    <source>
        <dbReference type="Proteomes" id="UP000006727"/>
    </source>
</evidence>
<dbReference type="GO" id="GO:1990961">
    <property type="term" value="P:xenobiotic detoxification by transmembrane export across the plasma membrane"/>
    <property type="evidence" value="ECO:0007669"/>
    <property type="project" value="InterPro"/>
</dbReference>